<dbReference type="Proteomes" id="UP000184123">
    <property type="component" value="Unassembled WGS sequence"/>
</dbReference>
<dbReference type="RefSeq" id="WP_084541958.1">
    <property type="nucleotide sequence ID" value="NZ_BJXU01000075.1"/>
</dbReference>
<comment type="catalytic activity">
    <reaction evidence="3">
        <text>N(2)-succinyl-L-arginine + 2 H2O + 2 H(+) = N(2)-succinyl-L-ornithine + 2 NH4(+) + CO2</text>
        <dbReference type="Rhea" id="RHEA:19533"/>
        <dbReference type="ChEBI" id="CHEBI:15377"/>
        <dbReference type="ChEBI" id="CHEBI:15378"/>
        <dbReference type="ChEBI" id="CHEBI:16526"/>
        <dbReference type="ChEBI" id="CHEBI:28938"/>
        <dbReference type="ChEBI" id="CHEBI:58241"/>
        <dbReference type="ChEBI" id="CHEBI:58514"/>
        <dbReference type="EC" id="3.5.3.23"/>
    </reaction>
</comment>
<feature type="region of interest" description="Disordered" evidence="5">
    <location>
        <begin position="1"/>
        <end position="24"/>
    </location>
</feature>
<dbReference type="InterPro" id="IPR037031">
    <property type="entry name" value="AstB_sf"/>
</dbReference>
<dbReference type="PANTHER" id="PTHR30420">
    <property type="entry name" value="N-SUCCINYLARGININE DIHYDROLASE"/>
    <property type="match status" value="1"/>
</dbReference>
<evidence type="ECO:0000256" key="4">
    <source>
        <dbReference type="NCBIfam" id="TIGR03241"/>
    </source>
</evidence>
<dbReference type="EMBL" id="FRCA01000008">
    <property type="protein sequence ID" value="SHM41399.1"/>
    <property type="molecule type" value="Genomic_DNA"/>
</dbReference>
<reference evidence="6 9" key="2">
    <citation type="submission" date="2019-07" db="EMBL/GenBank/DDBJ databases">
        <title>Whole genome shotgun sequence of Halomonas cupida NBRC 102219.</title>
        <authorList>
            <person name="Hosoyama A."/>
            <person name="Uohara A."/>
            <person name="Ohji S."/>
            <person name="Ichikawa N."/>
        </authorList>
    </citation>
    <scope>NUCLEOTIDE SEQUENCE [LARGE SCALE GENOMIC DNA]</scope>
    <source>
        <strain evidence="6 9">NBRC 102219</strain>
    </source>
</reference>
<dbReference type="GO" id="GO:0019545">
    <property type="term" value="P:L-arginine catabolic process to succinate"/>
    <property type="evidence" value="ECO:0007669"/>
    <property type="project" value="UniProtKB-UniRule"/>
</dbReference>
<feature type="binding site" evidence="3">
    <location>
        <position position="277"/>
    </location>
    <ligand>
        <name>substrate</name>
    </ligand>
</feature>
<dbReference type="HAMAP" id="MF_01172">
    <property type="entry name" value="AstB"/>
    <property type="match status" value="1"/>
</dbReference>
<dbReference type="AlphaFoldDB" id="A0A1M7IL47"/>
<dbReference type="OrthoDB" id="248552at2"/>
<comment type="subunit">
    <text evidence="3">Homodimer.</text>
</comment>
<evidence type="ECO:0000313" key="8">
    <source>
        <dbReference type="Proteomes" id="UP000184123"/>
    </source>
</evidence>
<dbReference type="PANTHER" id="PTHR30420:SF2">
    <property type="entry name" value="N-SUCCINYLARGININE DIHYDROLASE"/>
    <property type="match status" value="1"/>
</dbReference>
<keyword evidence="2 3" id="KW-0378">Hydrolase</keyword>
<feature type="binding site" evidence="3">
    <location>
        <begin position="162"/>
        <end position="163"/>
    </location>
    <ligand>
        <name>substrate</name>
    </ligand>
</feature>
<dbReference type="NCBIfam" id="TIGR03241">
    <property type="entry name" value="arg_catab_astB"/>
    <property type="match status" value="1"/>
</dbReference>
<evidence type="ECO:0000256" key="5">
    <source>
        <dbReference type="SAM" id="MobiDB-lite"/>
    </source>
</evidence>
<feature type="binding site" evidence="3">
    <location>
        <position position="135"/>
    </location>
    <ligand>
        <name>substrate</name>
    </ligand>
</feature>
<feature type="active site" evidence="3">
    <location>
        <position position="199"/>
    </location>
</feature>
<evidence type="ECO:0000313" key="7">
    <source>
        <dbReference type="EMBL" id="SHM41399.1"/>
    </source>
</evidence>
<proteinExistence type="inferred from homology"/>
<sequence>MSNTSTRSNTNTASSTSTISQTSHASDYREVNFDGLVGPTHNYSGLAHGNVASMNHGGLVSNPREAALQGLAKMKALKDAGYLQGVLPPQQRPDLGALRALGFTGDNAAVLARAAEEAPQVLRAVCSASSMWTANAGTITPSRDSADGRAHFTPANLQSSFHRYLEPDTTGRVLSAIFSDPQHFAHHPSLPATPAFSDEGAANHTRLCAGHGEVGVHLYVYGRQAFGGDGVEPRLFPARQTLEASQAVARQHGLSDSQLVFAQQHPDAIDAGVFHNDVIAVGNGPVLLYHELAFRDEQATLDELREKMPEPLIPVRVPLEAVSIEDAVASYLFNSQLLSNADGSMTLVVPGECQEREAVWRCIQDYLLAGNNPISEVVVKDVKQSMRNGGGPACLRLRIVLSRAEREALSGRVLLDDALYEELVSWVERHYRDRLASEDLADPVLAEQVLAALDELTDILQLSAVYPFQQA</sequence>
<dbReference type="Gene3D" id="3.75.10.20">
    <property type="entry name" value="Succinylarginine dihydrolase"/>
    <property type="match status" value="1"/>
</dbReference>
<evidence type="ECO:0000313" key="6">
    <source>
        <dbReference type="EMBL" id="GEN24101.1"/>
    </source>
</evidence>
<name>A0A1M7IL47_9GAMM</name>
<accession>A0A1M7IL47</accession>
<dbReference type="EMBL" id="BJXU01000075">
    <property type="protein sequence ID" value="GEN24101.1"/>
    <property type="molecule type" value="Genomic_DNA"/>
</dbReference>
<feature type="active site" description="Nucleophile" evidence="3">
    <location>
        <position position="394"/>
    </location>
</feature>
<feature type="compositionally biased region" description="Low complexity" evidence="5">
    <location>
        <begin position="1"/>
        <end position="23"/>
    </location>
</feature>
<keyword evidence="9" id="KW-1185">Reference proteome</keyword>
<feature type="active site" evidence="3">
    <location>
        <position position="275"/>
    </location>
</feature>
<dbReference type="NCBIfam" id="NF009789">
    <property type="entry name" value="PRK13281.1"/>
    <property type="match status" value="1"/>
</dbReference>
<dbReference type="Pfam" id="PF04996">
    <property type="entry name" value="AstB"/>
    <property type="match status" value="1"/>
</dbReference>
<reference evidence="7 8" key="1">
    <citation type="submission" date="2016-11" db="EMBL/GenBank/DDBJ databases">
        <authorList>
            <person name="Jaros S."/>
            <person name="Januszkiewicz K."/>
            <person name="Wedrychowicz H."/>
        </authorList>
    </citation>
    <scope>NUCLEOTIDE SEQUENCE [LARGE SCALE GENOMIC DNA]</scope>
    <source>
        <strain evidence="7 8">DSM 4740</strain>
    </source>
</reference>
<evidence type="ECO:0000256" key="3">
    <source>
        <dbReference type="HAMAP-Rule" id="MF_01172"/>
    </source>
</evidence>
<feature type="binding site" evidence="3">
    <location>
        <position position="388"/>
    </location>
    <ligand>
        <name>substrate</name>
    </ligand>
</feature>
<dbReference type="STRING" id="44933.SAMN05660971_02894"/>
<dbReference type="InterPro" id="IPR007079">
    <property type="entry name" value="SuccinylArg_d-Hdrlase_AstB"/>
</dbReference>
<gene>
    <name evidence="3 6" type="primary">astB</name>
    <name evidence="6" type="ORF">HCU01_20500</name>
    <name evidence="7" type="ORF">SAMN05660971_02894</name>
</gene>
<comment type="pathway">
    <text evidence="3">Amino-acid degradation; L-arginine degradation via AST pathway; L-glutamate and succinate from L-arginine: step 2/5.</text>
</comment>
<dbReference type="UniPathway" id="UPA00185">
    <property type="reaction ID" value="UER00280"/>
</dbReference>
<comment type="function">
    <text evidence="3">Catalyzes the hydrolysis of N(2)-succinylarginine into N(2)-succinylornithine, ammonia and CO(2).</text>
</comment>
<dbReference type="SUPFAM" id="SSF55909">
    <property type="entry name" value="Pentein"/>
    <property type="match status" value="1"/>
</dbReference>
<organism evidence="7 8">
    <name type="scientific">Halomonas cupida</name>
    <dbReference type="NCBI Taxonomy" id="44933"/>
    <lineage>
        <taxon>Bacteria</taxon>
        <taxon>Pseudomonadati</taxon>
        <taxon>Pseudomonadota</taxon>
        <taxon>Gammaproteobacteria</taxon>
        <taxon>Oceanospirillales</taxon>
        <taxon>Halomonadaceae</taxon>
        <taxon>Halomonas</taxon>
    </lineage>
</organism>
<protein>
    <recommendedName>
        <fullName evidence="3 4">N-succinylarginine dihydrolase</fullName>
        <ecNumber evidence="3 4">3.5.3.23</ecNumber>
    </recommendedName>
</protein>
<evidence type="ECO:0000256" key="2">
    <source>
        <dbReference type="ARBA" id="ARBA00022801"/>
    </source>
</evidence>
<dbReference type="EC" id="3.5.3.23" evidence="3 4"/>
<dbReference type="GO" id="GO:0009015">
    <property type="term" value="F:N-succinylarginine dihydrolase activity"/>
    <property type="evidence" value="ECO:0007669"/>
    <property type="project" value="UniProtKB-UniRule"/>
</dbReference>
<keyword evidence="1 3" id="KW-0056">Arginine metabolism</keyword>
<evidence type="ECO:0000313" key="9">
    <source>
        <dbReference type="Proteomes" id="UP000321726"/>
    </source>
</evidence>
<dbReference type="Proteomes" id="UP000321726">
    <property type="component" value="Unassembled WGS sequence"/>
</dbReference>
<evidence type="ECO:0000256" key="1">
    <source>
        <dbReference type="ARBA" id="ARBA00022503"/>
    </source>
</evidence>
<feature type="binding site" evidence="3">
    <location>
        <begin position="44"/>
        <end position="53"/>
    </location>
    <ligand>
        <name>substrate</name>
    </ligand>
</feature>
<feature type="binding site" evidence="3">
    <location>
        <position position="239"/>
    </location>
    <ligand>
        <name>substrate</name>
    </ligand>
</feature>
<dbReference type="GO" id="GO:0019544">
    <property type="term" value="P:L-arginine catabolic process to L-glutamate"/>
    <property type="evidence" value="ECO:0007669"/>
    <property type="project" value="UniProtKB-UniRule"/>
</dbReference>
<comment type="similarity">
    <text evidence="3">Belongs to the succinylarginine dihydrolase family.</text>
</comment>